<evidence type="ECO:0000256" key="1">
    <source>
        <dbReference type="SAM" id="MobiDB-lite"/>
    </source>
</evidence>
<evidence type="ECO:0000313" key="2">
    <source>
        <dbReference type="EMBL" id="KAF5319701.1"/>
    </source>
</evidence>
<proteinExistence type="predicted"/>
<accession>A0A8H5BAI8</accession>
<name>A0A8H5BAI8_9AGAR</name>
<gene>
    <name evidence="2" type="ORF">D9619_008665</name>
</gene>
<organism evidence="2 3">
    <name type="scientific">Psilocybe cf. subviscida</name>
    <dbReference type="NCBI Taxonomy" id="2480587"/>
    <lineage>
        <taxon>Eukaryota</taxon>
        <taxon>Fungi</taxon>
        <taxon>Dikarya</taxon>
        <taxon>Basidiomycota</taxon>
        <taxon>Agaricomycotina</taxon>
        <taxon>Agaricomycetes</taxon>
        <taxon>Agaricomycetidae</taxon>
        <taxon>Agaricales</taxon>
        <taxon>Agaricineae</taxon>
        <taxon>Strophariaceae</taxon>
        <taxon>Psilocybe</taxon>
    </lineage>
</organism>
<protein>
    <submittedName>
        <fullName evidence="2">Uncharacterized protein</fullName>
    </submittedName>
</protein>
<evidence type="ECO:0000313" key="3">
    <source>
        <dbReference type="Proteomes" id="UP000567179"/>
    </source>
</evidence>
<dbReference type="EMBL" id="JAACJJ010000029">
    <property type="protein sequence ID" value="KAF5319701.1"/>
    <property type="molecule type" value="Genomic_DNA"/>
</dbReference>
<dbReference type="OrthoDB" id="2656987at2759"/>
<sequence>MPASKYAPPDLRPVDILLAIDETIKVEGEKQMTTQMIKLQFAETIQKRYDVKRKDALKAINESDVVAFVPVREEKIDNEWVAATLKNNRDTMANVFSEHHTGLFLLRLSEEFKSTHGSSQVHPIDILGDKEPSEDTSQKILQLMARLEKMEAALEAATQRSKKTEAALEAATQRSKKTEAALEAKTQRSKKTEAALEAETQRLKEDLGSERKRALLAEKNLAQVSANMEEINDFIANGSREDTTAFYCIKIRHLVSLVQGQLAYTAGWSSSPDDRSGSRIWRAKLAELDSIEKKIARAKRDLKKCSAEDREHLQKTIIASDALKILVDDSDLRDTAAHPGPLTKDNAEGYRTAIQAIGKHKSALEGCITFLLEK</sequence>
<comment type="caution">
    <text evidence="2">The sequence shown here is derived from an EMBL/GenBank/DDBJ whole genome shotgun (WGS) entry which is preliminary data.</text>
</comment>
<feature type="region of interest" description="Disordered" evidence="1">
    <location>
        <begin position="158"/>
        <end position="196"/>
    </location>
</feature>
<feature type="compositionally biased region" description="Basic and acidic residues" evidence="1">
    <location>
        <begin position="176"/>
        <end position="196"/>
    </location>
</feature>
<keyword evidence="3" id="KW-1185">Reference proteome</keyword>
<dbReference type="Proteomes" id="UP000567179">
    <property type="component" value="Unassembled WGS sequence"/>
</dbReference>
<reference evidence="2 3" key="1">
    <citation type="journal article" date="2020" name="ISME J.">
        <title>Uncovering the hidden diversity of litter-decomposition mechanisms in mushroom-forming fungi.</title>
        <authorList>
            <person name="Floudas D."/>
            <person name="Bentzer J."/>
            <person name="Ahren D."/>
            <person name="Johansson T."/>
            <person name="Persson P."/>
            <person name="Tunlid A."/>
        </authorList>
    </citation>
    <scope>NUCLEOTIDE SEQUENCE [LARGE SCALE GENOMIC DNA]</scope>
    <source>
        <strain evidence="2 3">CBS 101986</strain>
    </source>
</reference>
<dbReference type="AlphaFoldDB" id="A0A8H5BAI8"/>